<evidence type="ECO:0000313" key="1">
    <source>
        <dbReference type="EMBL" id="BAH17658.1"/>
    </source>
</evidence>
<evidence type="ECO:0000313" key="2">
    <source>
        <dbReference type="Proteomes" id="UP000001383"/>
    </source>
</evidence>
<gene>
    <name evidence="1" type="ordered locus">MCCL_0951</name>
</gene>
<reference evidence="1 2" key="1">
    <citation type="journal article" date="2009" name="J. Bacteriol.">
        <title>Complete genome sequence of Macrococcus caseolyticus strain JCSCS5402, reflecting the ancestral genome of the human-pathogenic staphylococci.</title>
        <authorList>
            <person name="Baba T."/>
            <person name="Kuwahara-Arai K."/>
            <person name="Uchiyama I."/>
            <person name="Takeuchi F."/>
            <person name="Ito T."/>
            <person name="Hiramatsu K."/>
        </authorList>
    </citation>
    <scope>NUCLEOTIDE SEQUENCE [LARGE SCALE GENOMIC DNA]</scope>
    <source>
        <strain evidence="1 2">JCSC5402</strain>
    </source>
</reference>
<sequence>MKRMTFNIDETIKKINQTLAERKVPVQVEIKKSCKPQWDFEQLEKIKEEQKEQAKQERIQEYAKLLYDEKFVVVSNERMQELKMKERMLSKISDDMVSVLEDITEVIKHD</sequence>
<organism evidence="1 2">
    <name type="scientific">Macrococcus caseolyticus (strain JCSC5402)</name>
    <name type="common">Macrococcoides caseolyticum</name>
    <dbReference type="NCBI Taxonomy" id="458233"/>
    <lineage>
        <taxon>Bacteria</taxon>
        <taxon>Bacillati</taxon>
        <taxon>Bacillota</taxon>
        <taxon>Bacilli</taxon>
        <taxon>Bacillales</taxon>
        <taxon>Staphylococcaceae</taxon>
        <taxon>Macrococcoides</taxon>
    </lineage>
</organism>
<name>B9EBP7_MACCJ</name>
<dbReference type="EMBL" id="AP009484">
    <property type="protein sequence ID" value="BAH17658.1"/>
    <property type="molecule type" value="Genomic_DNA"/>
</dbReference>
<dbReference type="AlphaFoldDB" id="B9EBP7"/>
<dbReference type="KEGG" id="mcl:MCCL_0951"/>
<dbReference type="STRING" id="458233.MCCL_0951"/>
<dbReference type="Proteomes" id="UP000001383">
    <property type="component" value="Chromosome"/>
</dbReference>
<protein>
    <submittedName>
        <fullName evidence="1">Uncharacterized protein</fullName>
    </submittedName>
</protein>
<dbReference type="HOGENOM" id="CLU_2167904_0_0_9"/>
<proteinExistence type="predicted"/>
<accession>B9EBP7</accession>